<keyword evidence="11 13" id="KW-0753">Steroid metabolism</keyword>
<sequence length="498" mass="53703">MTAPTIVSAPGKVLIAGGYLVLDPAYSGVVVSTSSRFYTVARDATDVGTGNIRVRSPQFTNATWLYATSEADGKVTVAPNADNESRNKFVQLALEKTAALAAEMRGAAAVTEALKAGTDIAIVGDNDFYSQRAQLDLQHLPRTMESLEQLPKFIPTGGALADVHKTGLGSSAALITSLVAALLVRLGVLTAEEFADTSGKSKGRRLSHNLAQFVHCLAQGKVGSGFDVSAAIFGSHLYTRFDPAVIQPLMDGDAKMPLLEVLSPSNAAWNYDVQDFKLPPLTRIMLADVDAGSDTPSLVGKVLKWRKDDTIKSKTLWTALDQLNQSLAQTLMHLSRLHDADPEGYASAVKYISSLQAVQWLANPFTPTDEAPIISTFYEAHRITEDIRARMREMGQLCDVPIEPPEQTRLLDKCITMSGVVGGGVPGAGGYDAIWLLVCDPVDPSPEIAPYKRVQHVWTKYEDLDVSPLLARESKAKGARVERMEDVQGLGQATELPK</sequence>
<dbReference type="GO" id="GO:0005524">
    <property type="term" value="F:ATP binding"/>
    <property type="evidence" value="ECO:0007669"/>
    <property type="project" value="UniProtKB-UniRule"/>
</dbReference>
<evidence type="ECO:0000256" key="11">
    <source>
        <dbReference type="ARBA" id="ARBA00023221"/>
    </source>
</evidence>
<evidence type="ECO:0000313" key="16">
    <source>
        <dbReference type="Proteomes" id="UP000320762"/>
    </source>
</evidence>
<name>A0A550CZ37_9AGAR</name>
<dbReference type="OrthoDB" id="10262935at2759"/>
<protein>
    <recommendedName>
        <fullName evidence="3 13">Phosphomevalonate kinase</fullName>
        <ecNumber evidence="3 13">2.7.4.2</ecNumber>
    </recommendedName>
</protein>
<dbReference type="InterPro" id="IPR020568">
    <property type="entry name" value="Ribosomal_Su5_D2-typ_SF"/>
</dbReference>
<evidence type="ECO:0000256" key="6">
    <source>
        <dbReference type="ARBA" id="ARBA00022741"/>
    </source>
</evidence>
<dbReference type="SUPFAM" id="SSF54211">
    <property type="entry name" value="Ribosomal protein S5 domain 2-like"/>
    <property type="match status" value="1"/>
</dbReference>
<keyword evidence="10 13" id="KW-0443">Lipid metabolism</keyword>
<evidence type="ECO:0000256" key="13">
    <source>
        <dbReference type="PIRNR" id="PIRNR017288"/>
    </source>
</evidence>
<evidence type="ECO:0000256" key="2">
    <source>
        <dbReference type="ARBA" id="ARBA00006495"/>
    </source>
</evidence>
<dbReference type="EC" id="2.7.4.2" evidence="3 13"/>
<keyword evidence="4 13" id="KW-0444">Lipid biosynthesis</keyword>
<evidence type="ECO:0000256" key="5">
    <source>
        <dbReference type="ARBA" id="ARBA00022679"/>
    </source>
</evidence>
<dbReference type="GO" id="GO:0004631">
    <property type="term" value="F:phosphomevalonate kinase activity"/>
    <property type="evidence" value="ECO:0007669"/>
    <property type="project" value="UniProtKB-UniRule"/>
</dbReference>
<comment type="catalytic activity">
    <reaction evidence="12">
        <text>(R)-5-phosphomevalonate + ATP = (R)-5-diphosphomevalonate + ADP</text>
        <dbReference type="Rhea" id="RHEA:16341"/>
        <dbReference type="ChEBI" id="CHEBI:30616"/>
        <dbReference type="ChEBI" id="CHEBI:57557"/>
        <dbReference type="ChEBI" id="CHEBI:58146"/>
        <dbReference type="ChEBI" id="CHEBI:456216"/>
        <dbReference type="EC" id="2.7.4.2"/>
    </reaction>
    <physiologicalReaction direction="left-to-right" evidence="12">
        <dbReference type="Rhea" id="RHEA:16342"/>
    </physiologicalReaction>
</comment>
<proteinExistence type="inferred from homology"/>
<dbReference type="UniPathway" id="UPA00057">
    <property type="reaction ID" value="UER00099"/>
</dbReference>
<dbReference type="AlphaFoldDB" id="A0A550CZ37"/>
<dbReference type="EMBL" id="VDMD01000001">
    <property type="protein sequence ID" value="TRM70059.1"/>
    <property type="molecule type" value="Genomic_DNA"/>
</dbReference>
<keyword evidence="15" id="KW-0687">Ribonucleoprotein</keyword>
<dbReference type="InterPro" id="IPR035102">
    <property type="entry name" value="Phosphomevalonate_kinase"/>
</dbReference>
<comment type="similarity">
    <text evidence="2 13">Belongs to the GHMP kinase family. Mevalonate kinase subfamily.</text>
</comment>
<dbReference type="InterPro" id="IPR016005">
    <property type="entry name" value="Erg8"/>
</dbReference>
<comment type="caution">
    <text evidence="15">The sequence shown here is derived from an EMBL/GenBank/DDBJ whole genome shotgun (WGS) entry which is preliminary data.</text>
</comment>
<evidence type="ECO:0000256" key="4">
    <source>
        <dbReference type="ARBA" id="ARBA00022516"/>
    </source>
</evidence>
<evidence type="ECO:0000313" key="15">
    <source>
        <dbReference type="EMBL" id="TRM70059.1"/>
    </source>
</evidence>
<dbReference type="STRING" id="97359.A0A550CZ37"/>
<feature type="compositionally biased region" description="Basic and acidic residues" evidence="14">
    <location>
        <begin position="475"/>
        <end position="486"/>
    </location>
</feature>
<dbReference type="PANTHER" id="PTHR31814">
    <property type="match status" value="1"/>
</dbReference>
<evidence type="ECO:0000256" key="8">
    <source>
        <dbReference type="ARBA" id="ARBA00022840"/>
    </source>
</evidence>
<dbReference type="GO" id="GO:0019287">
    <property type="term" value="P:isopentenyl diphosphate biosynthetic process, mevalonate pathway"/>
    <property type="evidence" value="ECO:0007669"/>
    <property type="project" value="UniProtKB-UniRule"/>
</dbReference>
<dbReference type="GO" id="GO:0005777">
    <property type="term" value="C:peroxisome"/>
    <property type="evidence" value="ECO:0007669"/>
    <property type="project" value="TreeGrafter"/>
</dbReference>
<dbReference type="Gene3D" id="3.30.230.10">
    <property type="match status" value="1"/>
</dbReference>
<keyword evidence="8" id="KW-0067">ATP-binding</keyword>
<keyword evidence="7 13" id="KW-0418">Kinase</keyword>
<dbReference type="GO" id="GO:0005840">
    <property type="term" value="C:ribosome"/>
    <property type="evidence" value="ECO:0007669"/>
    <property type="project" value="UniProtKB-KW"/>
</dbReference>
<dbReference type="Proteomes" id="UP000320762">
    <property type="component" value="Unassembled WGS sequence"/>
</dbReference>
<evidence type="ECO:0000256" key="12">
    <source>
        <dbReference type="ARBA" id="ARBA00029326"/>
    </source>
</evidence>
<evidence type="ECO:0000256" key="1">
    <source>
        <dbReference type="ARBA" id="ARBA00005017"/>
    </source>
</evidence>
<keyword evidence="15" id="KW-0689">Ribosomal protein</keyword>
<keyword evidence="9 13" id="KW-0752">Steroid biosynthesis</keyword>
<dbReference type="PANTHER" id="PTHR31814:SF2">
    <property type="entry name" value="PHOSPHOMEVALONATE KINASE"/>
    <property type="match status" value="1"/>
</dbReference>
<keyword evidence="16" id="KW-1185">Reference proteome</keyword>
<evidence type="ECO:0000256" key="14">
    <source>
        <dbReference type="SAM" id="MobiDB-lite"/>
    </source>
</evidence>
<dbReference type="PIRSF" id="PIRSF017288">
    <property type="entry name" value="PMK_GHMP_euk"/>
    <property type="match status" value="1"/>
</dbReference>
<reference evidence="15 16" key="1">
    <citation type="journal article" date="2019" name="New Phytol.">
        <title>Comparative genomics reveals unique wood-decay strategies and fruiting body development in the Schizophyllaceae.</title>
        <authorList>
            <person name="Almasi E."/>
            <person name="Sahu N."/>
            <person name="Krizsan K."/>
            <person name="Balint B."/>
            <person name="Kovacs G.M."/>
            <person name="Kiss B."/>
            <person name="Cseklye J."/>
            <person name="Drula E."/>
            <person name="Henrissat B."/>
            <person name="Nagy I."/>
            <person name="Chovatia M."/>
            <person name="Adam C."/>
            <person name="LaButti K."/>
            <person name="Lipzen A."/>
            <person name="Riley R."/>
            <person name="Grigoriev I.V."/>
            <person name="Nagy L.G."/>
        </authorList>
    </citation>
    <scope>NUCLEOTIDE SEQUENCE [LARGE SCALE GENOMIC DNA]</scope>
    <source>
        <strain evidence="15 16">NL-1724</strain>
    </source>
</reference>
<accession>A0A550CZ37</accession>
<dbReference type="GO" id="GO:0010142">
    <property type="term" value="P:farnesyl diphosphate biosynthetic process, mevalonate pathway"/>
    <property type="evidence" value="ECO:0007669"/>
    <property type="project" value="TreeGrafter"/>
</dbReference>
<organism evidence="15 16">
    <name type="scientific">Schizophyllum amplum</name>
    <dbReference type="NCBI Taxonomy" id="97359"/>
    <lineage>
        <taxon>Eukaryota</taxon>
        <taxon>Fungi</taxon>
        <taxon>Dikarya</taxon>
        <taxon>Basidiomycota</taxon>
        <taxon>Agaricomycotina</taxon>
        <taxon>Agaricomycetes</taxon>
        <taxon>Agaricomycetidae</taxon>
        <taxon>Agaricales</taxon>
        <taxon>Schizophyllaceae</taxon>
        <taxon>Schizophyllum</taxon>
    </lineage>
</organism>
<gene>
    <name evidence="15" type="ORF">BD626DRAFT_476179</name>
</gene>
<evidence type="ECO:0000256" key="10">
    <source>
        <dbReference type="ARBA" id="ARBA00023098"/>
    </source>
</evidence>
<feature type="region of interest" description="Disordered" evidence="14">
    <location>
        <begin position="475"/>
        <end position="498"/>
    </location>
</feature>
<evidence type="ECO:0000256" key="3">
    <source>
        <dbReference type="ARBA" id="ARBA00012958"/>
    </source>
</evidence>
<evidence type="ECO:0000256" key="9">
    <source>
        <dbReference type="ARBA" id="ARBA00022955"/>
    </source>
</evidence>
<dbReference type="InterPro" id="IPR014721">
    <property type="entry name" value="Ribsml_uS5_D2-typ_fold_subgr"/>
</dbReference>
<dbReference type="GO" id="GO:0006696">
    <property type="term" value="P:ergosterol biosynthetic process"/>
    <property type="evidence" value="ECO:0007669"/>
    <property type="project" value="TreeGrafter"/>
</dbReference>
<evidence type="ECO:0000256" key="7">
    <source>
        <dbReference type="ARBA" id="ARBA00022777"/>
    </source>
</evidence>
<comment type="pathway">
    <text evidence="1 13">Isoprenoid biosynthesis; isopentenyl diphosphate biosynthesis via mevalonate pathway; isopentenyl diphosphate from (R)-mevalonate: step 2/3.</text>
</comment>
<keyword evidence="6" id="KW-0547">Nucleotide-binding</keyword>
<keyword evidence="5 13" id="KW-0808">Transferase</keyword>